<dbReference type="EMBL" id="SZOH01002913">
    <property type="protein sequence ID" value="TKI92663.1"/>
    <property type="molecule type" value="Genomic_DNA"/>
</dbReference>
<dbReference type="AlphaFoldDB" id="A0A9X9F374"/>
<feature type="non-terminal residue" evidence="1">
    <location>
        <position position="48"/>
    </location>
</feature>
<protein>
    <submittedName>
        <fullName evidence="1">Alpha/beta hydrolase</fullName>
    </submittedName>
</protein>
<sequence>MSYFMEGHMLKNNFKISNIPAVLWGDKSEKIFIAVHGNMSNKEDAVIQ</sequence>
<gene>
    <name evidence="1" type="ORF">FC695_31100</name>
</gene>
<reference evidence="1 2" key="1">
    <citation type="journal article" date="2019" name="Environ. Microbiol.">
        <title>An active ?-lactamase is a part of an orchestrated cell wall stress resistance network of Bacillus subtilis and related rhizosphere species.</title>
        <authorList>
            <person name="Bucher T."/>
            <person name="Keren-Paz A."/>
            <person name="Hausser J."/>
            <person name="Olender T."/>
            <person name="Cytryn E."/>
            <person name="Kolodkin-Gal I."/>
        </authorList>
    </citation>
    <scope>NUCLEOTIDE SEQUENCE [LARGE SCALE GENOMIC DNA]</scope>
    <source>
        <strain evidence="1 2">I32</strain>
    </source>
</reference>
<accession>A0A9X9F374</accession>
<name>A0A9X9F374_BACCE</name>
<keyword evidence="1" id="KW-0378">Hydrolase</keyword>
<dbReference type="GO" id="GO:0016787">
    <property type="term" value="F:hydrolase activity"/>
    <property type="evidence" value="ECO:0007669"/>
    <property type="project" value="UniProtKB-KW"/>
</dbReference>
<comment type="caution">
    <text evidence="1">The sequence shown here is derived from an EMBL/GenBank/DDBJ whole genome shotgun (WGS) entry which is preliminary data.</text>
</comment>
<organism evidence="1 2">
    <name type="scientific">Bacillus cereus</name>
    <dbReference type="NCBI Taxonomy" id="1396"/>
    <lineage>
        <taxon>Bacteria</taxon>
        <taxon>Bacillati</taxon>
        <taxon>Bacillota</taxon>
        <taxon>Bacilli</taxon>
        <taxon>Bacillales</taxon>
        <taxon>Bacillaceae</taxon>
        <taxon>Bacillus</taxon>
        <taxon>Bacillus cereus group</taxon>
    </lineage>
</organism>
<evidence type="ECO:0000313" key="1">
    <source>
        <dbReference type="EMBL" id="TKI92663.1"/>
    </source>
</evidence>
<evidence type="ECO:0000313" key="2">
    <source>
        <dbReference type="Proteomes" id="UP000308444"/>
    </source>
</evidence>
<dbReference type="Proteomes" id="UP000308444">
    <property type="component" value="Unassembled WGS sequence"/>
</dbReference>
<proteinExistence type="predicted"/>